<dbReference type="InterPro" id="IPR024083">
    <property type="entry name" value="Fumarase/histidase_N"/>
</dbReference>
<dbReference type="Gene3D" id="1.20.200.10">
    <property type="entry name" value="Fumarase/aspartase (Central domain)"/>
    <property type="match status" value="1"/>
</dbReference>
<dbReference type="CDD" id="cd00332">
    <property type="entry name" value="PAL-HAL"/>
    <property type="match status" value="1"/>
</dbReference>
<evidence type="ECO:0000256" key="1">
    <source>
        <dbReference type="ARBA" id="ARBA00005113"/>
    </source>
</evidence>
<evidence type="ECO:0000256" key="4">
    <source>
        <dbReference type="ARBA" id="ARBA00023239"/>
    </source>
</evidence>
<reference evidence="10" key="1">
    <citation type="journal article" date="2020" name="mSystems">
        <title>Genome- and Community-Level Interaction Insights into Carbon Utilization and Element Cycling Functions of Hydrothermarchaeota in Hydrothermal Sediment.</title>
        <authorList>
            <person name="Zhou Z."/>
            <person name="Liu Y."/>
            <person name="Xu W."/>
            <person name="Pan J."/>
            <person name="Luo Z.H."/>
            <person name="Li M."/>
        </authorList>
    </citation>
    <scope>NUCLEOTIDE SEQUENCE [LARGE SCALE GENOMIC DNA]</scope>
    <source>
        <strain evidence="10">SpSt-754</strain>
    </source>
</reference>
<comment type="subcellular location">
    <subcellularLocation>
        <location evidence="9">Cytoplasm</location>
    </subcellularLocation>
</comment>
<organism evidence="10">
    <name type="scientific">candidate division WOR-3 bacterium</name>
    <dbReference type="NCBI Taxonomy" id="2052148"/>
    <lineage>
        <taxon>Bacteria</taxon>
        <taxon>Bacteria division WOR-3</taxon>
    </lineage>
</organism>
<comment type="catalytic activity">
    <reaction evidence="5 8">
        <text>L-histidine = trans-urocanate + NH4(+)</text>
        <dbReference type="Rhea" id="RHEA:21232"/>
        <dbReference type="ChEBI" id="CHEBI:17771"/>
        <dbReference type="ChEBI" id="CHEBI:28938"/>
        <dbReference type="ChEBI" id="CHEBI:57595"/>
        <dbReference type="EC" id="4.3.1.3"/>
    </reaction>
</comment>
<evidence type="ECO:0000256" key="2">
    <source>
        <dbReference type="ARBA" id="ARBA00012994"/>
    </source>
</evidence>
<dbReference type="InterPro" id="IPR001106">
    <property type="entry name" value="Aromatic_Lyase"/>
</dbReference>
<evidence type="ECO:0000256" key="5">
    <source>
        <dbReference type="ARBA" id="ARBA00049269"/>
    </source>
</evidence>
<comment type="similarity">
    <text evidence="7">Belongs to the PAL/histidase family.</text>
</comment>
<protein>
    <recommendedName>
        <fullName evidence="2 6">Histidine ammonia-lyase</fullName>
        <ecNumber evidence="2 6">4.3.1.3</ecNumber>
    </recommendedName>
</protein>
<comment type="pathway">
    <text evidence="1 8">Amino-acid degradation; L-histidine degradation into L-glutamate; N-formimidoyl-L-glutamate from L-histidine: step 1/3.</text>
</comment>
<proteinExistence type="inferred from homology"/>
<dbReference type="GO" id="GO:0005737">
    <property type="term" value="C:cytoplasm"/>
    <property type="evidence" value="ECO:0007669"/>
    <property type="project" value="UniProtKB-SubCell"/>
</dbReference>
<dbReference type="GO" id="GO:0004397">
    <property type="term" value="F:histidine ammonia-lyase activity"/>
    <property type="evidence" value="ECO:0007669"/>
    <property type="project" value="UniProtKB-UniRule"/>
</dbReference>
<evidence type="ECO:0000256" key="7">
    <source>
        <dbReference type="RuleBase" id="RU003954"/>
    </source>
</evidence>
<dbReference type="GO" id="GO:0019557">
    <property type="term" value="P:L-histidine catabolic process to glutamate and formate"/>
    <property type="evidence" value="ECO:0007669"/>
    <property type="project" value="UniProtKB-UniPathway"/>
</dbReference>
<dbReference type="InterPro" id="IPR022313">
    <property type="entry name" value="Phe/His_NH3-lyase_AS"/>
</dbReference>
<sequence>MIEVDGHHLDLEQVYQVAVKREKVKLSEKAIERIKAGRKIVDEMLKIGKPYYGINTGVGKLAEVRIESKDIDELQRNIVRSHAVGVGEPLSEEYVRACMLLRANTLASGHSGVRVEVVEKLLEFLNNDITPFVPSKGSVGASGDLAPLSHIALTLIGEGYCLKNGEKVKTSKVLEEKGIKPLTLKSKEGLALINGTQATSAIISLILYYSCILTYNADLIAGMTFEALRGVAEELDLRIGDIRPHPGIKATLNNLQNFVKDSKLIQRDKKRVQDAYSLRCTPQVHGAVWDVLDFSRKIMEIEINSVTDNPVIFENGDIISNGNFHGQHPGIVADFLGIALSILGNISERRSFRLITPELSGLPPFLVKESGLFSGFMMHQVTQASLVSLNKILGHPATVDSIPTSGNQEDFVSMAMNSALKLKEIYSNTEKILAIEYVMSAQAIEIQGIEMASTTSQRLIKKLRQHVPFLDKDRFMHEDIIKAENLLKEKLL</sequence>
<dbReference type="NCBIfam" id="NF006871">
    <property type="entry name" value="PRK09367.1"/>
    <property type="match status" value="1"/>
</dbReference>
<gene>
    <name evidence="10" type="primary">hutH</name>
    <name evidence="10" type="ORF">ENV38_00905</name>
</gene>
<dbReference type="FunFam" id="1.10.275.10:FF:000005">
    <property type="entry name" value="Histidine ammonia-lyase"/>
    <property type="match status" value="1"/>
</dbReference>
<evidence type="ECO:0000256" key="6">
    <source>
        <dbReference type="NCBIfam" id="TIGR01225"/>
    </source>
</evidence>
<evidence type="ECO:0000256" key="3">
    <source>
        <dbReference type="ARBA" id="ARBA00022808"/>
    </source>
</evidence>
<name>A0A7V3KMM2_UNCW3</name>
<dbReference type="EC" id="4.3.1.3" evidence="2 6"/>
<dbReference type="PANTHER" id="PTHR10362">
    <property type="entry name" value="HISTIDINE AMMONIA-LYASE"/>
    <property type="match status" value="1"/>
</dbReference>
<accession>A0A7V3KMM2</accession>
<dbReference type="UniPathway" id="UPA00379">
    <property type="reaction ID" value="UER00549"/>
</dbReference>
<evidence type="ECO:0000256" key="9">
    <source>
        <dbReference type="RuleBase" id="RU004480"/>
    </source>
</evidence>
<dbReference type="Gene3D" id="1.10.275.10">
    <property type="entry name" value="Fumarase/aspartase (N-terminal domain)"/>
    <property type="match status" value="1"/>
</dbReference>
<dbReference type="EMBL" id="DTGD01000038">
    <property type="protein sequence ID" value="HGB35454.1"/>
    <property type="molecule type" value="Genomic_DNA"/>
</dbReference>
<dbReference type="InterPro" id="IPR008948">
    <property type="entry name" value="L-Aspartase-like"/>
</dbReference>
<dbReference type="GO" id="GO:0019556">
    <property type="term" value="P:L-histidine catabolic process to glutamate and formamide"/>
    <property type="evidence" value="ECO:0007669"/>
    <property type="project" value="UniProtKB-UniPathway"/>
</dbReference>
<dbReference type="SUPFAM" id="SSF48557">
    <property type="entry name" value="L-aspartase-like"/>
    <property type="match status" value="1"/>
</dbReference>
<evidence type="ECO:0000313" key="10">
    <source>
        <dbReference type="EMBL" id="HGB35454.1"/>
    </source>
</evidence>
<evidence type="ECO:0000256" key="8">
    <source>
        <dbReference type="RuleBase" id="RU004479"/>
    </source>
</evidence>
<dbReference type="PROSITE" id="PS00488">
    <property type="entry name" value="PAL_HISTIDASE"/>
    <property type="match status" value="1"/>
</dbReference>
<dbReference type="NCBIfam" id="TIGR01225">
    <property type="entry name" value="hutH"/>
    <property type="match status" value="1"/>
</dbReference>
<keyword evidence="4 7" id="KW-0456">Lyase</keyword>
<dbReference type="InterPro" id="IPR005921">
    <property type="entry name" value="HutH"/>
</dbReference>
<dbReference type="Pfam" id="PF00221">
    <property type="entry name" value="Lyase_aromatic"/>
    <property type="match status" value="1"/>
</dbReference>
<comment type="caution">
    <text evidence="10">The sequence shown here is derived from an EMBL/GenBank/DDBJ whole genome shotgun (WGS) entry which is preliminary data.</text>
</comment>
<dbReference type="AlphaFoldDB" id="A0A7V3KMM2"/>
<keyword evidence="3 8" id="KW-0369">Histidine metabolism</keyword>